<dbReference type="InterPro" id="IPR002181">
    <property type="entry name" value="Fibrinogen_a/b/g_C_dom"/>
</dbReference>
<protein>
    <recommendedName>
        <fullName evidence="4">Fibrinogen C-terminal domain-containing protein</fullName>
    </recommendedName>
</protein>
<dbReference type="PANTHER" id="PTHR47221:SF7">
    <property type="entry name" value="FIBRINOGEN BETA CHAIN"/>
    <property type="match status" value="1"/>
</dbReference>
<organism evidence="5 6">
    <name type="scientific">Araneus ventricosus</name>
    <name type="common">Orbweaver spider</name>
    <name type="synonym">Epeira ventricosa</name>
    <dbReference type="NCBI Taxonomy" id="182803"/>
    <lineage>
        <taxon>Eukaryota</taxon>
        <taxon>Metazoa</taxon>
        <taxon>Ecdysozoa</taxon>
        <taxon>Arthropoda</taxon>
        <taxon>Chelicerata</taxon>
        <taxon>Arachnida</taxon>
        <taxon>Araneae</taxon>
        <taxon>Araneomorphae</taxon>
        <taxon>Entelegynae</taxon>
        <taxon>Araneoidea</taxon>
        <taxon>Araneidae</taxon>
        <taxon>Araneus</taxon>
    </lineage>
</organism>
<dbReference type="OrthoDB" id="6145874at2759"/>
<accession>A0A4Y2X5A5</accession>
<dbReference type="GO" id="GO:0034116">
    <property type="term" value="P:positive regulation of heterotypic cell-cell adhesion"/>
    <property type="evidence" value="ECO:0007669"/>
    <property type="project" value="TreeGrafter"/>
</dbReference>
<keyword evidence="3" id="KW-1015">Disulfide bond</keyword>
<dbReference type="InterPro" id="IPR036056">
    <property type="entry name" value="Fibrinogen-like_C"/>
</dbReference>
<dbReference type="InterPro" id="IPR037579">
    <property type="entry name" value="FIB_ANG-like"/>
</dbReference>
<evidence type="ECO:0000256" key="2">
    <source>
        <dbReference type="ARBA" id="ARBA00022525"/>
    </source>
</evidence>
<evidence type="ECO:0000256" key="1">
    <source>
        <dbReference type="ARBA" id="ARBA00004613"/>
    </source>
</evidence>
<evidence type="ECO:0000256" key="3">
    <source>
        <dbReference type="ARBA" id="ARBA00023157"/>
    </source>
</evidence>
<proteinExistence type="predicted"/>
<dbReference type="GO" id="GO:0030674">
    <property type="term" value="F:protein-macromolecule adaptor activity"/>
    <property type="evidence" value="ECO:0007669"/>
    <property type="project" value="TreeGrafter"/>
</dbReference>
<dbReference type="EMBL" id="BGPR01071532">
    <property type="protein sequence ID" value="GBO44703.1"/>
    <property type="molecule type" value="Genomic_DNA"/>
</dbReference>
<dbReference type="AlphaFoldDB" id="A0A4Y2X5A5"/>
<dbReference type="Gene3D" id="3.90.215.10">
    <property type="entry name" value="Gamma Fibrinogen, chain A, domain 1"/>
    <property type="match status" value="1"/>
</dbReference>
<dbReference type="PANTHER" id="PTHR47221">
    <property type="entry name" value="FIBRINOGEN ALPHA CHAIN"/>
    <property type="match status" value="1"/>
</dbReference>
<dbReference type="Proteomes" id="UP000499080">
    <property type="component" value="Unassembled WGS sequence"/>
</dbReference>
<dbReference type="GO" id="GO:0005577">
    <property type="term" value="C:fibrinogen complex"/>
    <property type="evidence" value="ECO:0007669"/>
    <property type="project" value="TreeGrafter"/>
</dbReference>
<gene>
    <name evidence="5" type="ORF">AVEN_181825_1</name>
</gene>
<keyword evidence="2" id="KW-0964">Secreted</keyword>
<keyword evidence="6" id="KW-1185">Reference proteome</keyword>
<feature type="domain" description="Fibrinogen C-terminal" evidence="4">
    <location>
        <begin position="1"/>
        <end position="54"/>
    </location>
</feature>
<feature type="non-terminal residue" evidence="5">
    <location>
        <position position="1"/>
    </location>
</feature>
<evidence type="ECO:0000313" key="6">
    <source>
        <dbReference type="Proteomes" id="UP000499080"/>
    </source>
</evidence>
<sequence length="92" mass="10489">NNKIFALTNQGQYSVRFDMTDDNGTSAFAEYKVFWIENEANKYKLHMSKYSGNSEYISVWKFRDGVAAQVLTLSSDFGSKFRGPSKIALMLL</sequence>
<comment type="caution">
    <text evidence="5">The sequence shown here is derived from an EMBL/GenBank/DDBJ whole genome shotgun (WGS) entry which is preliminary data.</text>
</comment>
<dbReference type="Pfam" id="PF00147">
    <property type="entry name" value="Fibrinogen_C"/>
    <property type="match status" value="1"/>
</dbReference>
<comment type="subcellular location">
    <subcellularLocation>
        <location evidence="1">Secreted</location>
    </subcellularLocation>
</comment>
<name>A0A4Y2X5A5_ARAVE</name>
<dbReference type="GO" id="GO:0005201">
    <property type="term" value="F:extracellular matrix structural constituent"/>
    <property type="evidence" value="ECO:0007669"/>
    <property type="project" value="TreeGrafter"/>
</dbReference>
<dbReference type="InterPro" id="IPR014716">
    <property type="entry name" value="Fibrinogen_a/b/g_C_1"/>
</dbReference>
<dbReference type="SUPFAM" id="SSF56496">
    <property type="entry name" value="Fibrinogen C-terminal domain-like"/>
    <property type="match status" value="1"/>
</dbReference>
<reference evidence="5 6" key="1">
    <citation type="journal article" date="2019" name="Sci. Rep.">
        <title>Orb-weaving spider Araneus ventricosus genome elucidates the spidroin gene catalogue.</title>
        <authorList>
            <person name="Kono N."/>
            <person name="Nakamura H."/>
            <person name="Ohtoshi R."/>
            <person name="Moran D.A.P."/>
            <person name="Shinohara A."/>
            <person name="Yoshida Y."/>
            <person name="Fujiwara M."/>
            <person name="Mori M."/>
            <person name="Tomita M."/>
            <person name="Arakawa K."/>
        </authorList>
    </citation>
    <scope>NUCLEOTIDE SEQUENCE [LARGE SCALE GENOMIC DNA]</scope>
</reference>
<evidence type="ECO:0000259" key="4">
    <source>
        <dbReference type="Pfam" id="PF00147"/>
    </source>
</evidence>
<evidence type="ECO:0000313" key="5">
    <source>
        <dbReference type="EMBL" id="GBO44703.1"/>
    </source>
</evidence>